<dbReference type="EMBL" id="ATBP01000038">
    <property type="protein sequence ID" value="ETR73801.1"/>
    <property type="molecule type" value="Genomic_DNA"/>
</dbReference>
<evidence type="ECO:0000256" key="2">
    <source>
        <dbReference type="ARBA" id="ARBA00022741"/>
    </source>
</evidence>
<dbReference type="AlphaFoldDB" id="A0A1V1PFY3"/>
<gene>
    <name evidence="5" type="primary">potA</name>
    <name evidence="5" type="ORF">OMM_00694</name>
</gene>
<keyword evidence="3 5" id="KW-0067">ATP-binding</keyword>
<evidence type="ECO:0000313" key="5">
    <source>
        <dbReference type="EMBL" id="ETR73801.1"/>
    </source>
</evidence>
<comment type="similarity">
    <text evidence="1">Belongs to the ABC transporter superfamily.</text>
</comment>
<dbReference type="Pfam" id="PF00005">
    <property type="entry name" value="ABC_tran"/>
    <property type="match status" value="1"/>
</dbReference>
<dbReference type="GO" id="GO:0005886">
    <property type="term" value="C:plasma membrane"/>
    <property type="evidence" value="ECO:0007669"/>
    <property type="project" value="TreeGrafter"/>
</dbReference>
<dbReference type="GO" id="GO:0016887">
    <property type="term" value="F:ATP hydrolysis activity"/>
    <property type="evidence" value="ECO:0007669"/>
    <property type="project" value="InterPro"/>
</dbReference>
<dbReference type="InterPro" id="IPR003439">
    <property type="entry name" value="ABC_transporter-like_ATP-bd"/>
</dbReference>
<proteinExistence type="inferred from homology"/>
<evidence type="ECO:0000313" key="6">
    <source>
        <dbReference type="Proteomes" id="UP000189670"/>
    </source>
</evidence>
<dbReference type="SMART" id="SM00382">
    <property type="entry name" value="AAA"/>
    <property type="match status" value="1"/>
</dbReference>
<dbReference type="InterPro" id="IPR015854">
    <property type="entry name" value="ABC_transpr_LolD-like"/>
</dbReference>
<comment type="caution">
    <text evidence="5">The sequence shown here is derived from an EMBL/GenBank/DDBJ whole genome shotgun (WGS) entry which is preliminary data.</text>
</comment>
<dbReference type="Gene3D" id="3.40.50.300">
    <property type="entry name" value="P-loop containing nucleotide triphosphate hydrolases"/>
    <property type="match status" value="1"/>
</dbReference>
<dbReference type="PANTHER" id="PTHR24220:SF689">
    <property type="entry name" value="LIPOPROTEIN-RELEASING SYSTEM ATP-BINDING PROTEIN LOLD"/>
    <property type="match status" value="1"/>
</dbReference>
<feature type="domain" description="ABC transporter" evidence="4">
    <location>
        <begin position="6"/>
        <end position="237"/>
    </location>
</feature>
<dbReference type="PANTHER" id="PTHR24220">
    <property type="entry name" value="IMPORT ATP-BINDING PROTEIN"/>
    <property type="match status" value="1"/>
</dbReference>
<evidence type="ECO:0000256" key="3">
    <source>
        <dbReference type="ARBA" id="ARBA00022840"/>
    </source>
</evidence>
<dbReference type="Proteomes" id="UP000189670">
    <property type="component" value="Unassembled WGS sequence"/>
</dbReference>
<evidence type="ECO:0000256" key="1">
    <source>
        <dbReference type="ARBA" id="ARBA00005417"/>
    </source>
</evidence>
<dbReference type="SUPFAM" id="SSF52540">
    <property type="entry name" value="P-loop containing nucleoside triphosphate hydrolases"/>
    <property type="match status" value="1"/>
</dbReference>
<reference evidence="6" key="1">
    <citation type="submission" date="2012-11" db="EMBL/GenBank/DDBJ databases">
        <authorList>
            <person name="Lucero-Rivera Y.E."/>
            <person name="Tovar-Ramirez D."/>
        </authorList>
    </citation>
    <scope>NUCLEOTIDE SEQUENCE [LARGE SCALE GENOMIC DNA]</scope>
    <source>
        <strain evidence="6">Araruama</strain>
    </source>
</reference>
<dbReference type="PROSITE" id="PS50893">
    <property type="entry name" value="ABC_TRANSPORTER_2"/>
    <property type="match status" value="1"/>
</dbReference>
<evidence type="ECO:0000259" key="4">
    <source>
        <dbReference type="PROSITE" id="PS50893"/>
    </source>
</evidence>
<dbReference type="GO" id="GO:0022857">
    <property type="term" value="F:transmembrane transporter activity"/>
    <property type="evidence" value="ECO:0007669"/>
    <property type="project" value="TreeGrafter"/>
</dbReference>
<protein>
    <submittedName>
        <fullName evidence="5">Spermidine/putrescine transport system ATP-binding protein</fullName>
    </submittedName>
</protein>
<accession>A0A1V1PFY3</accession>
<organism evidence="5 6">
    <name type="scientific">Candidatus Magnetoglobus multicellularis str. Araruama</name>
    <dbReference type="NCBI Taxonomy" id="890399"/>
    <lineage>
        <taxon>Bacteria</taxon>
        <taxon>Pseudomonadati</taxon>
        <taxon>Thermodesulfobacteriota</taxon>
        <taxon>Desulfobacteria</taxon>
        <taxon>Desulfobacterales</taxon>
        <taxon>Desulfobacteraceae</taxon>
        <taxon>Candidatus Magnetoglobus</taxon>
    </lineage>
</organism>
<dbReference type="GO" id="GO:0005524">
    <property type="term" value="F:ATP binding"/>
    <property type="evidence" value="ECO:0007669"/>
    <property type="project" value="UniProtKB-KW"/>
</dbReference>
<name>A0A1V1PFY3_9BACT</name>
<keyword evidence="2" id="KW-0547">Nucleotide-binding</keyword>
<dbReference type="InterPro" id="IPR003593">
    <property type="entry name" value="AAA+_ATPase"/>
</dbReference>
<sequence length="239" mass="26875">MSSPCFRIKELTIKTPNNKCILSKASIDVNYGEIILLIGPSGSGKTSVIKLLSGILDLRQDRWIIDGSFESENIQIDLSKSNTILGGYIFQKFALFDDLSLEQNILIAKDHGNHEYPTFDLSELTKDINLKQKVQLCSEGQKQRVSIIRAIQSGFPFLLFDEPNSGLDINLSKQLAASIKHVVNQTNCPVIIVAHHYEIFLSVCDRLLILDPKSQNIIEIPEREITDKNKIEALLVKNR</sequence>
<dbReference type="InterPro" id="IPR027417">
    <property type="entry name" value="P-loop_NTPase"/>
</dbReference>